<name>W3X1H7_PESFW</name>
<accession>W3X1H7</accession>
<dbReference type="RefSeq" id="XP_007834170.1">
    <property type="nucleotide sequence ID" value="XM_007835979.1"/>
</dbReference>
<dbReference type="Proteomes" id="UP000030651">
    <property type="component" value="Unassembled WGS sequence"/>
</dbReference>
<evidence type="ECO:0000313" key="2">
    <source>
        <dbReference type="EMBL" id="ETS79869.1"/>
    </source>
</evidence>
<dbReference type="GeneID" id="19272411"/>
<dbReference type="HOGENOM" id="CLU_2159295_0_0_1"/>
<evidence type="ECO:0000256" key="1">
    <source>
        <dbReference type="SAM" id="MobiDB-lite"/>
    </source>
</evidence>
<feature type="compositionally biased region" description="Low complexity" evidence="1">
    <location>
        <begin position="66"/>
        <end position="79"/>
    </location>
</feature>
<dbReference type="OrthoDB" id="5089392at2759"/>
<dbReference type="EMBL" id="KI912113">
    <property type="protein sequence ID" value="ETS79869.1"/>
    <property type="molecule type" value="Genomic_DNA"/>
</dbReference>
<dbReference type="KEGG" id="pfy:PFICI_07398"/>
<feature type="region of interest" description="Disordered" evidence="1">
    <location>
        <begin position="1"/>
        <end position="28"/>
    </location>
</feature>
<dbReference type="AlphaFoldDB" id="W3X1H7"/>
<sequence length="111" mass="12155">MGSGRSSKKGNEASAPLPDSATYHGTQRQDSFASDFSFSHEWAYESPRHSSSSSHFERATPTRQDSSSSAKSSKSTSSNKNRHTHCGRHSDQWLLGGFSMTGAIKSAWKKE</sequence>
<evidence type="ECO:0000313" key="3">
    <source>
        <dbReference type="Proteomes" id="UP000030651"/>
    </source>
</evidence>
<dbReference type="InParanoid" id="W3X1H7"/>
<protein>
    <submittedName>
        <fullName evidence="2">Uncharacterized protein</fullName>
    </submittedName>
</protein>
<feature type="region of interest" description="Disordered" evidence="1">
    <location>
        <begin position="46"/>
        <end position="93"/>
    </location>
</feature>
<proteinExistence type="predicted"/>
<gene>
    <name evidence="2" type="ORF">PFICI_07398</name>
</gene>
<keyword evidence="3" id="KW-1185">Reference proteome</keyword>
<organism evidence="2 3">
    <name type="scientific">Pestalotiopsis fici (strain W106-1 / CGMCC3.15140)</name>
    <dbReference type="NCBI Taxonomy" id="1229662"/>
    <lineage>
        <taxon>Eukaryota</taxon>
        <taxon>Fungi</taxon>
        <taxon>Dikarya</taxon>
        <taxon>Ascomycota</taxon>
        <taxon>Pezizomycotina</taxon>
        <taxon>Sordariomycetes</taxon>
        <taxon>Xylariomycetidae</taxon>
        <taxon>Amphisphaeriales</taxon>
        <taxon>Sporocadaceae</taxon>
        <taxon>Pestalotiopsis</taxon>
    </lineage>
</organism>
<reference evidence="3" key="1">
    <citation type="journal article" date="2015" name="BMC Genomics">
        <title>Genomic and transcriptomic analysis of the endophytic fungus Pestalotiopsis fici reveals its lifestyle and high potential for synthesis of natural products.</title>
        <authorList>
            <person name="Wang X."/>
            <person name="Zhang X."/>
            <person name="Liu L."/>
            <person name="Xiang M."/>
            <person name="Wang W."/>
            <person name="Sun X."/>
            <person name="Che Y."/>
            <person name="Guo L."/>
            <person name="Liu G."/>
            <person name="Guo L."/>
            <person name="Wang C."/>
            <person name="Yin W.B."/>
            <person name="Stadler M."/>
            <person name="Zhang X."/>
            <person name="Liu X."/>
        </authorList>
    </citation>
    <scope>NUCLEOTIDE SEQUENCE [LARGE SCALE GENOMIC DNA]</scope>
    <source>
        <strain evidence="3">W106-1 / CGMCC3.15140</strain>
    </source>
</reference>